<keyword evidence="1" id="KW-1133">Transmembrane helix</keyword>
<gene>
    <name evidence="3" type="ORF">AYBTSS11_LOCUS13933</name>
</gene>
<dbReference type="Gramene" id="rna-AYBTSS11_LOCUS13933">
    <property type="protein sequence ID" value="CAJ1949852.1"/>
    <property type="gene ID" value="gene-AYBTSS11_LOCUS13933"/>
</dbReference>
<proteinExistence type="predicted"/>
<reference evidence="3" key="1">
    <citation type="submission" date="2023-10" db="EMBL/GenBank/DDBJ databases">
        <authorList>
            <person name="Domelevo Entfellner J.-B."/>
        </authorList>
    </citation>
    <scope>NUCLEOTIDE SEQUENCE</scope>
</reference>
<keyword evidence="2" id="KW-0732">Signal</keyword>
<keyword evidence="1" id="KW-0472">Membrane</keyword>
<evidence type="ECO:0000313" key="3">
    <source>
        <dbReference type="EMBL" id="CAJ1949852.1"/>
    </source>
</evidence>
<evidence type="ECO:0000256" key="2">
    <source>
        <dbReference type="SAM" id="SignalP"/>
    </source>
</evidence>
<accession>A0AA86VYA8</accession>
<sequence length="99" mass="10905">MAVLSFTLPSGLVCGFCLTHLVSSPSFHHAAAKKKTQCLLFSPIDLLLQFSLCLGNRRREVGHSIPLSSLLLFITSYLGLASQIVRMNKVLLHHYVSLP</sequence>
<keyword evidence="4" id="KW-1185">Reference proteome</keyword>
<dbReference type="AlphaFoldDB" id="A0AA86VYA8"/>
<evidence type="ECO:0000256" key="1">
    <source>
        <dbReference type="SAM" id="Phobius"/>
    </source>
</evidence>
<keyword evidence="1" id="KW-0812">Transmembrane</keyword>
<feature type="signal peptide" evidence="2">
    <location>
        <begin position="1"/>
        <end position="15"/>
    </location>
</feature>
<dbReference type="Proteomes" id="UP001189624">
    <property type="component" value="Chromosome 4"/>
</dbReference>
<organism evidence="3 4">
    <name type="scientific">Sphenostylis stenocarpa</name>
    <dbReference type="NCBI Taxonomy" id="92480"/>
    <lineage>
        <taxon>Eukaryota</taxon>
        <taxon>Viridiplantae</taxon>
        <taxon>Streptophyta</taxon>
        <taxon>Embryophyta</taxon>
        <taxon>Tracheophyta</taxon>
        <taxon>Spermatophyta</taxon>
        <taxon>Magnoliopsida</taxon>
        <taxon>eudicotyledons</taxon>
        <taxon>Gunneridae</taxon>
        <taxon>Pentapetalae</taxon>
        <taxon>rosids</taxon>
        <taxon>fabids</taxon>
        <taxon>Fabales</taxon>
        <taxon>Fabaceae</taxon>
        <taxon>Papilionoideae</taxon>
        <taxon>50 kb inversion clade</taxon>
        <taxon>NPAAA clade</taxon>
        <taxon>indigoferoid/millettioid clade</taxon>
        <taxon>Phaseoleae</taxon>
        <taxon>Sphenostylis</taxon>
    </lineage>
</organism>
<evidence type="ECO:0008006" key="5">
    <source>
        <dbReference type="Google" id="ProtNLM"/>
    </source>
</evidence>
<feature type="transmembrane region" description="Helical" evidence="1">
    <location>
        <begin position="65"/>
        <end position="85"/>
    </location>
</feature>
<name>A0AA86VYA8_9FABA</name>
<feature type="chain" id="PRO_5041693578" description="Secreted protein" evidence="2">
    <location>
        <begin position="16"/>
        <end position="99"/>
    </location>
</feature>
<dbReference type="EMBL" id="OY731401">
    <property type="protein sequence ID" value="CAJ1949852.1"/>
    <property type="molecule type" value="Genomic_DNA"/>
</dbReference>
<evidence type="ECO:0000313" key="4">
    <source>
        <dbReference type="Proteomes" id="UP001189624"/>
    </source>
</evidence>
<protein>
    <recommendedName>
        <fullName evidence="5">Secreted protein</fullName>
    </recommendedName>
</protein>